<keyword evidence="1 5" id="KW-0479">Metal-binding</keyword>
<feature type="zinc finger region" description="C3H1-type" evidence="5">
    <location>
        <begin position="284"/>
        <end position="307"/>
    </location>
</feature>
<evidence type="ECO:0000256" key="5">
    <source>
        <dbReference type="PROSITE-ProRule" id="PRU00723"/>
    </source>
</evidence>
<feature type="region of interest" description="Disordered" evidence="6">
    <location>
        <begin position="736"/>
        <end position="782"/>
    </location>
</feature>
<feature type="compositionally biased region" description="Polar residues" evidence="6">
    <location>
        <begin position="907"/>
        <end position="916"/>
    </location>
</feature>
<feature type="compositionally biased region" description="Basic and acidic residues" evidence="6">
    <location>
        <begin position="1177"/>
        <end position="1190"/>
    </location>
</feature>
<feature type="region of interest" description="Disordered" evidence="6">
    <location>
        <begin position="618"/>
        <end position="707"/>
    </location>
</feature>
<dbReference type="SMART" id="SM00356">
    <property type="entry name" value="ZnF_C3H1"/>
    <property type="match status" value="3"/>
</dbReference>
<feature type="compositionally biased region" description="Basic and acidic residues" evidence="6">
    <location>
        <begin position="738"/>
        <end position="748"/>
    </location>
</feature>
<dbReference type="PANTHER" id="PTHR13119:SF12">
    <property type="entry name" value="PROTEIN SUPPRESSOR OF SABLE"/>
    <property type="match status" value="1"/>
</dbReference>
<keyword evidence="9" id="KW-1185">Reference proteome</keyword>
<feature type="domain" description="C3H1-type" evidence="7">
    <location>
        <begin position="227"/>
        <end position="254"/>
    </location>
</feature>
<dbReference type="PROSITE" id="PS50103">
    <property type="entry name" value="ZF_C3H1"/>
    <property type="match status" value="3"/>
</dbReference>
<dbReference type="InterPro" id="IPR045124">
    <property type="entry name" value="Su(sable)-like"/>
</dbReference>
<dbReference type="GO" id="GO:0005634">
    <property type="term" value="C:nucleus"/>
    <property type="evidence" value="ECO:0007669"/>
    <property type="project" value="TreeGrafter"/>
</dbReference>
<evidence type="ECO:0000256" key="2">
    <source>
        <dbReference type="ARBA" id="ARBA00022737"/>
    </source>
</evidence>
<dbReference type="GO" id="GO:0045892">
    <property type="term" value="P:negative regulation of DNA-templated transcription"/>
    <property type="evidence" value="ECO:0007669"/>
    <property type="project" value="InterPro"/>
</dbReference>
<feature type="compositionally biased region" description="Polar residues" evidence="6">
    <location>
        <begin position="689"/>
        <end position="698"/>
    </location>
</feature>
<organism evidence="8 9">
    <name type="scientific">Plutella xylostella</name>
    <name type="common">Diamondback moth</name>
    <name type="synonym">Plutella maculipennis</name>
    <dbReference type="NCBI Taxonomy" id="51655"/>
    <lineage>
        <taxon>Eukaryota</taxon>
        <taxon>Metazoa</taxon>
        <taxon>Ecdysozoa</taxon>
        <taxon>Arthropoda</taxon>
        <taxon>Hexapoda</taxon>
        <taxon>Insecta</taxon>
        <taxon>Pterygota</taxon>
        <taxon>Neoptera</taxon>
        <taxon>Endopterygota</taxon>
        <taxon>Lepidoptera</taxon>
        <taxon>Glossata</taxon>
        <taxon>Ditrysia</taxon>
        <taxon>Yponomeutoidea</taxon>
        <taxon>Plutellidae</taxon>
        <taxon>Plutella</taxon>
    </lineage>
</organism>
<reference evidence="8" key="1">
    <citation type="submission" date="2020-11" db="EMBL/GenBank/DDBJ databases">
        <authorList>
            <person name="Whiteford S."/>
        </authorList>
    </citation>
    <scope>NUCLEOTIDE SEQUENCE</scope>
</reference>
<dbReference type="Gene3D" id="4.10.1000.10">
    <property type="entry name" value="Zinc finger, CCCH-type"/>
    <property type="match status" value="1"/>
</dbReference>
<dbReference type="PANTHER" id="PTHR13119">
    <property type="entry name" value="ZINC FINGER CCCH DOMAIN-CONTAINING PROTEI"/>
    <property type="match status" value="1"/>
</dbReference>
<feature type="compositionally biased region" description="Basic and acidic residues" evidence="6">
    <location>
        <begin position="29"/>
        <end position="52"/>
    </location>
</feature>
<feature type="domain" description="C3H1-type" evidence="7">
    <location>
        <begin position="256"/>
        <end position="283"/>
    </location>
</feature>
<dbReference type="EMBL" id="CAJHNJ030000007">
    <property type="protein sequence ID" value="CAG9102438.1"/>
    <property type="molecule type" value="Genomic_DNA"/>
</dbReference>
<dbReference type="Proteomes" id="UP000653454">
    <property type="component" value="Unassembled WGS sequence"/>
</dbReference>
<feature type="compositionally biased region" description="Basic and acidic residues" evidence="6">
    <location>
        <begin position="105"/>
        <end position="125"/>
    </location>
</feature>
<feature type="compositionally biased region" description="Acidic residues" evidence="6">
    <location>
        <begin position="10"/>
        <end position="25"/>
    </location>
</feature>
<keyword evidence="4 5" id="KW-0862">Zinc</keyword>
<name>A0A8S4DNF6_PLUXY</name>
<dbReference type="GO" id="GO:0003723">
    <property type="term" value="F:RNA binding"/>
    <property type="evidence" value="ECO:0007669"/>
    <property type="project" value="InterPro"/>
</dbReference>
<feature type="zinc finger region" description="C3H1-type" evidence="5">
    <location>
        <begin position="227"/>
        <end position="254"/>
    </location>
</feature>
<comment type="caution">
    <text evidence="8">The sequence shown here is derived from an EMBL/GenBank/DDBJ whole genome shotgun (WGS) entry which is preliminary data.</text>
</comment>
<evidence type="ECO:0000313" key="9">
    <source>
        <dbReference type="Proteomes" id="UP000653454"/>
    </source>
</evidence>
<evidence type="ECO:0000313" key="8">
    <source>
        <dbReference type="EMBL" id="CAG9102438.1"/>
    </source>
</evidence>
<feature type="compositionally biased region" description="Basic residues" evidence="6">
    <location>
        <begin position="59"/>
        <end position="72"/>
    </location>
</feature>
<evidence type="ECO:0000256" key="6">
    <source>
        <dbReference type="SAM" id="MobiDB-lite"/>
    </source>
</evidence>
<dbReference type="InterPro" id="IPR036855">
    <property type="entry name" value="Znf_CCCH_sf"/>
</dbReference>
<feature type="region of interest" description="Disordered" evidence="6">
    <location>
        <begin position="1"/>
        <end position="227"/>
    </location>
</feature>
<dbReference type="AlphaFoldDB" id="A0A8S4DNF6"/>
<gene>
    <name evidence="8" type="ORF">PLXY2_LOCUS2645</name>
</gene>
<feature type="domain" description="C3H1-type" evidence="7">
    <location>
        <begin position="284"/>
        <end position="307"/>
    </location>
</feature>
<dbReference type="SUPFAM" id="SSF90229">
    <property type="entry name" value="CCCH zinc finger"/>
    <property type="match status" value="3"/>
</dbReference>
<keyword evidence="2" id="KW-0677">Repeat</keyword>
<feature type="compositionally biased region" description="Basic and acidic residues" evidence="6">
    <location>
        <begin position="918"/>
        <end position="928"/>
    </location>
</feature>
<feature type="zinc finger region" description="C3H1-type" evidence="5">
    <location>
        <begin position="256"/>
        <end position="283"/>
    </location>
</feature>
<feature type="region of interest" description="Disordered" evidence="6">
    <location>
        <begin position="898"/>
        <end position="934"/>
    </location>
</feature>
<sequence length="1190" mass="134613">MAEESTPNIEDLEDGEIESDGEEAAEVQSEEKKEEESVPVVDEKEQETHDTEEPFYSKPGKKKKSKNRKAEKKLKDQIKKNKKLLNNVEEDFAGSIEKAIRKAMNRNDEGHEVGHQEDFEPDERRKNKKRKKYDGKEGSSKKRKKQDYTDVMDESEMMCVRGASPVQRHSPMDNYQEDEKDSYASDSSNESRGQQHQQRPQRHRNNQRDRKNNKNDRDRRRGAHPMQDPDGVCLYFMQGKCHKGDDCMFSHDALPPRKMELCKFYLMECCAKRDKCLYMHADFPCKYYHTGLPCIYKDECKFAHGPPLSDNLKNILLKHIESAPKEILGDFPRLNREGAMKMIQTTQMKLRQQYEPDSQGNIPSLFDLNIQNPSNIPDHMLMNQYNNDKQNKMSPKVRHSRWQNDNSMLNYNPNISPNSNMGNPNVLNIKNLTGVLTPKQITDLSKMGIDNLDQLGQLTVLQLNSIGISVKQITEIQLNTMSIQKLGLINNSEQMPSFVNPAEAAQDLDLRVPPSIAVANTSIVAAELPERDVDMRFQSATTVPNIENTDQINIEPTQSNKDMIDIDQYTKDALKFALKDKENIDNSNETFDVENSGSELIPIENKDVDHRVLPFADDDIRPIRPPLDVHSKKESDTDIRFLQPEPIFKSPEKRNRRSTTDDDDENNLCIDEKWYSSDEEKGGVRKKSPATSPQLMSPPQTPTPHVIEPSAVLKKLGDLSKIDISEEVTKLLNTMKNNLHEPQNEPKTDCSVTIKSRDPRSRPSPEPRTSDILKSTTKKPPRVSIYECIEGEPTDGRRRSDVDLRQPDFKLLGDTDLRQGSSGDIDFRLGLPFKPLPNYTPASEIDGSINSHPPIPYKLATIDIPRPDYTDIKNSTAKSQALVDPRLRKVFRLSIDESNSDTEKSVKSQPTTSSSPRVDPRRKPKDSDLINQDSKSTSLDLQVVIQNSEWYKDLSSTHKIFVNQQIATVTAMIKMFQQDKTPGKKLDLVPIQSNSVLVSIFNNLGVALGENGEFSYLPKPKEALLKTPAIFNQNQNPFGMPGNAMGVGNTMDSGNMNIMNMQQMGNMNMNMGGPMNNMGMANMSGYNPNYNDPRGGPAPGLLGIAPNMPHNFNKFPGNNNFGNMPYNGPGNDFGNMDGDQNFHRYPNRGGGHRGRGNDRWNRGGSGGGGGRGHRDRKNFNERGNWKNDRQ</sequence>
<feature type="compositionally biased region" description="Basic and acidic residues" evidence="6">
    <location>
        <begin position="618"/>
        <end position="639"/>
    </location>
</feature>
<feature type="compositionally biased region" description="Basic and acidic residues" evidence="6">
    <location>
        <begin position="670"/>
        <end position="683"/>
    </location>
</feature>
<dbReference type="GO" id="GO:0008270">
    <property type="term" value="F:zinc ion binding"/>
    <property type="evidence" value="ECO:0007669"/>
    <property type="project" value="UniProtKB-KW"/>
</dbReference>
<feature type="compositionally biased region" description="Basic and acidic residues" evidence="6">
    <location>
        <begin position="206"/>
        <end position="219"/>
    </location>
</feature>
<accession>A0A8S4DNF6</accession>
<feature type="compositionally biased region" description="Basic and acidic residues" evidence="6">
    <location>
        <begin position="755"/>
        <end position="771"/>
    </location>
</feature>
<evidence type="ECO:0000256" key="4">
    <source>
        <dbReference type="ARBA" id="ARBA00022833"/>
    </source>
</evidence>
<dbReference type="Pfam" id="PF14608">
    <property type="entry name" value="zf-CCCH_2"/>
    <property type="match status" value="3"/>
</dbReference>
<keyword evidence="3 5" id="KW-0863">Zinc-finger</keyword>
<proteinExistence type="predicted"/>
<dbReference type="InterPro" id="IPR000571">
    <property type="entry name" value="Znf_CCCH"/>
</dbReference>
<protein>
    <submittedName>
        <fullName evidence="8">(diamondback moth) hypothetical protein</fullName>
    </submittedName>
</protein>
<feature type="region of interest" description="Disordered" evidence="6">
    <location>
        <begin position="1133"/>
        <end position="1190"/>
    </location>
</feature>
<evidence type="ECO:0000256" key="1">
    <source>
        <dbReference type="ARBA" id="ARBA00022723"/>
    </source>
</evidence>
<evidence type="ECO:0000259" key="7">
    <source>
        <dbReference type="PROSITE" id="PS50103"/>
    </source>
</evidence>
<evidence type="ECO:0000256" key="3">
    <source>
        <dbReference type="ARBA" id="ARBA00022771"/>
    </source>
</evidence>